<gene>
    <name evidence="2" type="ordered locus">Xcel_1747</name>
</gene>
<keyword evidence="3" id="KW-1185">Reference proteome</keyword>
<dbReference type="AlphaFoldDB" id="D1BSS8"/>
<dbReference type="HOGENOM" id="CLU_1862901_0_0_11"/>
<dbReference type="EMBL" id="CP001821">
    <property type="protein sequence ID" value="ACZ30770.1"/>
    <property type="molecule type" value="Genomic_DNA"/>
</dbReference>
<protein>
    <recommendedName>
        <fullName evidence="4">Lipoprotein</fullName>
    </recommendedName>
</protein>
<dbReference type="KEGG" id="xce:Xcel_1747"/>
<keyword evidence="1" id="KW-0732">Signal</keyword>
<feature type="signal peptide" evidence="1">
    <location>
        <begin position="1"/>
        <end position="25"/>
    </location>
</feature>
<reference evidence="2 3" key="2">
    <citation type="journal article" date="2010" name="Stand. Genomic Sci.">
        <title>Complete genome sequence of Xylanimonas cellulosilytica type strain (XIL07).</title>
        <authorList>
            <person name="Foster B."/>
            <person name="Pukall R."/>
            <person name="Abt B."/>
            <person name="Nolan M."/>
            <person name="Glavina Del Rio T."/>
            <person name="Chen F."/>
            <person name="Lucas S."/>
            <person name="Tice H."/>
            <person name="Pitluck S."/>
            <person name="Cheng J.-F."/>
            <person name="Chertkov O."/>
            <person name="Brettin T."/>
            <person name="Han C."/>
            <person name="Detter J.C."/>
            <person name="Bruce D."/>
            <person name="Goodwin L."/>
            <person name="Ivanova N."/>
            <person name="Mavromatis K."/>
            <person name="Pati A."/>
            <person name="Mikhailova N."/>
            <person name="Chen A."/>
            <person name="Palaniappan K."/>
            <person name="Land M."/>
            <person name="Hauser L."/>
            <person name="Chang Y.-J."/>
            <person name="Jeffries C.D."/>
            <person name="Chain P."/>
            <person name="Rohde M."/>
            <person name="Goeker M."/>
            <person name="Bristow J."/>
            <person name="Eisen J.A."/>
            <person name="Markowitz V."/>
            <person name="Hugenholtz P."/>
            <person name="Kyrpides N.C."/>
            <person name="Klenk H.-P."/>
            <person name="Lapidus A."/>
        </authorList>
    </citation>
    <scope>NUCLEOTIDE SEQUENCE [LARGE SCALE GENOMIC DNA]</scope>
    <source>
        <strain evidence="3">DSM 15894 / CECT 5975 / LMG 20990 / XIL07</strain>
    </source>
</reference>
<organism evidence="2 3">
    <name type="scientific">Xylanimonas cellulosilytica (strain DSM 15894 / JCM 12276 / CECT 5975 / KCTC 9989 / LMG 20990 / NBRC 107835 / XIL07)</name>
    <dbReference type="NCBI Taxonomy" id="446471"/>
    <lineage>
        <taxon>Bacteria</taxon>
        <taxon>Bacillati</taxon>
        <taxon>Actinomycetota</taxon>
        <taxon>Actinomycetes</taxon>
        <taxon>Micrococcales</taxon>
        <taxon>Promicromonosporaceae</taxon>
        <taxon>Xylanimonas</taxon>
    </lineage>
</organism>
<proteinExistence type="predicted"/>
<reference evidence="3" key="1">
    <citation type="submission" date="2009-11" db="EMBL/GenBank/DDBJ databases">
        <title>The complete chromosome of Xylanimonas cellulosilytica DSM 15894.</title>
        <authorList>
            <consortium name="US DOE Joint Genome Institute (JGI-PGF)"/>
            <person name="Lucas S."/>
            <person name="Copeland A."/>
            <person name="Lapidus A."/>
            <person name="Glavina del Rio T."/>
            <person name="Dalin E."/>
            <person name="Tice H."/>
            <person name="Bruce D."/>
            <person name="Goodwin L."/>
            <person name="Pitluck S."/>
            <person name="Kyrpides N."/>
            <person name="Mavromatis K."/>
            <person name="Ivanova N."/>
            <person name="Mikhailova N."/>
            <person name="Foster B."/>
            <person name="Clum A."/>
            <person name="Brettin T."/>
            <person name="Detter J.C."/>
            <person name="Han C."/>
            <person name="Larimer F."/>
            <person name="Land M."/>
            <person name="Hauser L."/>
            <person name="Markowitz V."/>
            <person name="Cheng J.F."/>
            <person name="Hugenholtz P."/>
            <person name="Woyke T."/>
            <person name="Wu D."/>
            <person name="Gehrich-Schroeter G."/>
            <person name="Schneider S."/>
            <person name="Pukall S.R."/>
            <person name="Klenk H.P."/>
            <person name="Eisen J.A."/>
        </authorList>
    </citation>
    <scope>NUCLEOTIDE SEQUENCE [LARGE SCALE GENOMIC DNA]</scope>
    <source>
        <strain evidence="3">DSM 15894 / CECT 5975 / LMG 20990 / XIL07</strain>
    </source>
</reference>
<sequence>MRVGHIAVLAIVTLSLSGLTVGCMAADRPSSDSLPGTAGVPSATGVPIRVEINGVLVDETDLEATQAWNIGGKLVVTTYGSGSCPFVPEVTSVDEESRVISVKMTMAGGDTCTADSRPRTFELDVDTDGDLDEFSVQMTWP</sequence>
<feature type="chain" id="PRO_5003020932" description="Lipoprotein" evidence="1">
    <location>
        <begin position="26"/>
        <end position="141"/>
    </location>
</feature>
<evidence type="ECO:0000313" key="3">
    <source>
        <dbReference type="Proteomes" id="UP000002255"/>
    </source>
</evidence>
<dbReference type="OrthoDB" id="5188731at2"/>
<dbReference type="RefSeq" id="WP_012878512.1">
    <property type="nucleotide sequence ID" value="NC_013530.1"/>
</dbReference>
<evidence type="ECO:0000313" key="2">
    <source>
        <dbReference type="EMBL" id="ACZ30770.1"/>
    </source>
</evidence>
<name>D1BSS8_XYLCX</name>
<dbReference type="Proteomes" id="UP000002255">
    <property type="component" value="Chromosome"/>
</dbReference>
<dbReference type="PROSITE" id="PS51257">
    <property type="entry name" value="PROKAR_LIPOPROTEIN"/>
    <property type="match status" value="1"/>
</dbReference>
<accession>D1BSS8</accession>
<evidence type="ECO:0008006" key="4">
    <source>
        <dbReference type="Google" id="ProtNLM"/>
    </source>
</evidence>
<evidence type="ECO:0000256" key="1">
    <source>
        <dbReference type="SAM" id="SignalP"/>
    </source>
</evidence>